<dbReference type="eggNOG" id="COG0438">
    <property type="taxonomic scope" value="Bacteria"/>
</dbReference>
<dbReference type="InterPro" id="IPR001296">
    <property type="entry name" value="Glyco_trans_1"/>
</dbReference>
<dbReference type="EMBL" id="CANL01000001">
    <property type="protein sequence ID" value="CCM61879.1"/>
    <property type="molecule type" value="Genomic_DNA"/>
</dbReference>
<evidence type="ECO:0000313" key="8">
    <source>
        <dbReference type="Proteomes" id="UP000018291"/>
    </source>
</evidence>
<evidence type="ECO:0008006" key="9">
    <source>
        <dbReference type="Google" id="ProtNLM"/>
    </source>
</evidence>
<dbReference type="AlphaFoldDB" id="R4YVH4"/>
<evidence type="ECO:0000259" key="5">
    <source>
        <dbReference type="Pfam" id="PF00534"/>
    </source>
</evidence>
<evidence type="ECO:0000256" key="3">
    <source>
        <dbReference type="ARBA" id="ARBA00022676"/>
    </source>
</evidence>
<dbReference type="InterPro" id="IPR001173">
    <property type="entry name" value="Glyco_trans_2-like"/>
</dbReference>
<dbReference type="PANTHER" id="PTHR43179">
    <property type="entry name" value="RHAMNOSYLTRANSFERASE WBBL"/>
    <property type="match status" value="1"/>
</dbReference>
<feature type="domain" description="Glycosyl transferase family 1" evidence="5">
    <location>
        <begin position="712"/>
        <end position="854"/>
    </location>
</feature>
<protein>
    <recommendedName>
        <fullName evidence="9">Glycosyltransferase</fullName>
    </recommendedName>
</protein>
<dbReference type="OrthoDB" id="9771846at2"/>
<dbReference type="Gene3D" id="3.90.550.10">
    <property type="entry name" value="Spore Coat Polysaccharide Biosynthesis Protein SpsA, Chain A"/>
    <property type="match status" value="2"/>
</dbReference>
<dbReference type="Pfam" id="PF00535">
    <property type="entry name" value="Glycos_transf_2"/>
    <property type="match status" value="1"/>
</dbReference>
<dbReference type="PANTHER" id="PTHR43179:SF12">
    <property type="entry name" value="GALACTOFURANOSYLTRANSFERASE GLFT2"/>
    <property type="match status" value="1"/>
</dbReference>
<sequence>MTASPPSPAPLVQVIVLNWNAADLTSRCVRSIEATDWSREALDLVIVDNGSIDGSAEVLARRHPGWTLIRNGANLGFAEGINRAMRGGRSAFVALVNNDAVVDPDWLDPLVGALETHPTAGAAAPLVLFDRWFVDVHLHVHDTGARGRVTSVEVNGHDRWAQVLCLEGVVRPPHPSIPLRLEIEVAHDGKLAVPIPAPDESGDDPELTLTLHSDRPVSARCGANEVTANPVDGLVHLSLAADDPPQRRINSLGTALTTWCEGYERHLGDPAGPHLEGEATAGVVPGFTGGGVLLRTAALEDVGLFDPRFFMYYEDTDLSWRMRRAGWDTVTAADSVLYHQLGATAGSSWPGFFFLNYRNWLLTVARNGSFGDGRRAMGAAWGNSWPFVRRNVVGRVRRLQRPNTAIAVRWVKVWAGTKAALPRTLASRLGGRWRRIGRAPTEVVGSRFLKPTGPALPSPEPDGPTVVFVDVTDTLASRWRAGIQRAVSELVTRLILEHPEVSVVPMRWSALDRCYRRLDGAETEALFDPEAMPNHPPAPAAADPPGWRRVITRVAAVPAVRERIDEARRLRALRQRPPHHADLLIDAIPAGATLLDLDATWNLDDAPRSRWYPQLQQSGVRVVSLLHDVLPVTHPEWFDPNLARVFQAHVAAAVGHADVVVTSSAYSAAQIAGLAAGPGRGAATIEQIALGADPVARAEQPADAALLASLAGRRVILVVGTLEPRKNHSGLLNAFDRLGTDSTLVVVGRQGWKADDIAQRIRGHEAFGEALRWPSEVNDATLDALYDLADVVVVPSHAEGYGLPVVEALRHGCLVVSSTGGSLPEVGGDDVSYVDATAPDAFAAAIDAALGERESTPSAPTAPRDFPTWDDSADALCTILRG</sequence>
<reference evidence="7 8" key="1">
    <citation type="journal article" date="2013" name="ISME J.">
        <title>Metabolic model for the filamentous 'Candidatus Microthrix parvicella' based on genomic and metagenomic analyses.</title>
        <authorList>
            <person name="Jon McIlroy S."/>
            <person name="Kristiansen R."/>
            <person name="Albertsen M."/>
            <person name="Michael Karst S."/>
            <person name="Rossetti S."/>
            <person name="Lund Nielsen J."/>
            <person name="Tandoi V."/>
            <person name="James Seviour R."/>
            <person name="Nielsen P.H."/>
        </authorList>
    </citation>
    <scope>NUCLEOTIDE SEQUENCE [LARGE SCALE GENOMIC DNA]</scope>
    <source>
        <strain evidence="7 8">RN1</strain>
    </source>
</reference>
<dbReference type="STRING" id="1229780.BN381_10110"/>
<dbReference type="GO" id="GO:0016757">
    <property type="term" value="F:glycosyltransferase activity"/>
    <property type="evidence" value="ECO:0007669"/>
    <property type="project" value="UniProtKB-KW"/>
</dbReference>
<dbReference type="RefSeq" id="WP_012222740.1">
    <property type="nucleotide sequence ID" value="NZ_HG422565.1"/>
</dbReference>
<dbReference type="HOGENOM" id="CLU_326451_0_0_11"/>
<evidence type="ECO:0000256" key="1">
    <source>
        <dbReference type="ARBA" id="ARBA00004776"/>
    </source>
</evidence>
<proteinExistence type="inferred from homology"/>
<keyword evidence="4" id="KW-0808">Transferase</keyword>
<dbReference type="CDD" id="cd04186">
    <property type="entry name" value="GT_2_like_c"/>
    <property type="match status" value="1"/>
</dbReference>
<dbReference type="Gene3D" id="3.40.50.2000">
    <property type="entry name" value="Glycogen Phosphorylase B"/>
    <property type="match status" value="1"/>
</dbReference>
<dbReference type="eggNOG" id="COG1216">
    <property type="taxonomic scope" value="Bacteria"/>
</dbReference>
<evidence type="ECO:0000259" key="6">
    <source>
        <dbReference type="Pfam" id="PF00535"/>
    </source>
</evidence>
<comment type="pathway">
    <text evidence="1">Cell wall biogenesis; cell wall polysaccharide biosynthesis.</text>
</comment>
<feature type="domain" description="Glycosyltransferase 2-like" evidence="6">
    <location>
        <begin position="14"/>
        <end position="124"/>
    </location>
</feature>
<evidence type="ECO:0000313" key="7">
    <source>
        <dbReference type="EMBL" id="CCM61879.1"/>
    </source>
</evidence>
<dbReference type="InterPro" id="IPR029044">
    <property type="entry name" value="Nucleotide-diphossugar_trans"/>
</dbReference>
<dbReference type="Pfam" id="PF00534">
    <property type="entry name" value="Glycos_transf_1"/>
    <property type="match status" value="1"/>
</dbReference>
<organism evidence="7 8">
    <name type="scientific">Candidatus Neomicrothrix parvicella RN1</name>
    <dbReference type="NCBI Taxonomy" id="1229780"/>
    <lineage>
        <taxon>Bacteria</taxon>
        <taxon>Bacillati</taxon>
        <taxon>Actinomycetota</taxon>
        <taxon>Acidimicrobiia</taxon>
        <taxon>Acidimicrobiales</taxon>
        <taxon>Microthrixaceae</taxon>
        <taxon>Candidatus Neomicrothrix</taxon>
    </lineage>
</organism>
<name>R4YVH4_9ACTN</name>
<keyword evidence="3" id="KW-0328">Glycosyltransferase</keyword>
<dbReference type="SUPFAM" id="SSF53448">
    <property type="entry name" value="Nucleotide-diphospho-sugar transferases"/>
    <property type="match status" value="1"/>
</dbReference>
<accession>R4YVH4</accession>
<comment type="caution">
    <text evidence="7">The sequence shown here is derived from an EMBL/GenBank/DDBJ whole genome shotgun (WGS) entry which is preliminary data.</text>
</comment>
<dbReference type="Pfam" id="PF13641">
    <property type="entry name" value="Glyco_tranf_2_3"/>
    <property type="match status" value="1"/>
</dbReference>
<dbReference type="CDD" id="cd03809">
    <property type="entry name" value="GT4_MtfB-like"/>
    <property type="match status" value="1"/>
</dbReference>
<evidence type="ECO:0000256" key="4">
    <source>
        <dbReference type="ARBA" id="ARBA00022679"/>
    </source>
</evidence>
<dbReference type="Proteomes" id="UP000018291">
    <property type="component" value="Unassembled WGS sequence"/>
</dbReference>
<comment type="similarity">
    <text evidence="2">Belongs to the glycosyltransferase 2 family.</text>
</comment>
<gene>
    <name evidence="7" type="ORF">BN381_10110</name>
</gene>
<evidence type="ECO:0000256" key="2">
    <source>
        <dbReference type="ARBA" id="ARBA00006739"/>
    </source>
</evidence>
<keyword evidence="8" id="KW-1185">Reference proteome</keyword>
<dbReference type="SUPFAM" id="SSF53756">
    <property type="entry name" value="UDP-Glycosyltransferase/glycogen phosphorylase"/>
    <property type="match status" value="1"/>
</dbReference>